<dbReference type="GO" id="GO:0005524">
    <property type="term" value="F:ATP binding"/>
    <property type="evidence" value="ECO:0007669"/>
    <property type="project" value="UniProtKB-KW"/>
</dbReference>
<dbReference type="GO" id="GO:0005829">
    <property type="term" value="C:cytosol"/>
    <property type="evidence" value="ECO:0007669"/>
    <property type="project" value="TreeGrafter"/>
</dbReference>
<evidence type="ECO:0000313" key="8">
    <source>
        <dbReference type="EMBL" id="MSS14973.1"/>
    </source>
</evidence>
<dbReference type="InterPro" id="IPR029056">
    <property type="entry name" value="Ribokinase-like"/>
</dbReference>
<evidence type="ECO:0000256" key="2">
    <source>
        <dbReference type="ARBA" id="ARBA00022679"/>
    </source>
</evidence>
<dbReference type="AlphaFoldDB" id="A0A6L5X6E7"/>
<dbReference type="SUPFAM" id="SSF53613">
    <property type="entry name" value="Ribokinase-like"/>
    <property type="match status" value="1"/>
</dbReference>
<evidence type="ECO:0000256" key="3">
    <source>
        <dbReference type="ARBA" id="ARBA00022741"/>
    </source>
</evidence>
<keyword evidence="2 8" id="KW-0808">Transferase</keyword>
<keyword evidence="5" id="KW-0067">ATP-binding</keyword>
<reference evidence="8 9" key="1">
    <citation type="submission" date="2019-08" db="EMBL/GenBank/DDBJ databases">
        <title>In-depth cultivation of the pig gut microbiome towards novel bacterial diversity and tailored functional studies.</title>
        <authorList>
            <person name="Wylensek D."/>
            <person name="Hitch T.C.A."/>
            <person name="Clavel T."/>
        </authorList>
    </citation>
    <scope>NUCLEOTIDE SEQUENCE [LARGE SCALE GENOMIC DNA]</scope>
    <source>
        <strain evidence="8 9">Oil+RF-744-WCA-WT-11</strain>
    </source>
</reference>
<evidence type="ECO:0000259" key="7">
    <source>
        <dbReference type="Pfam" id="PF08543"/>
    </source>
</evidence>
<gene>
    <name evidence="8" type="ORF">FYJ35_07935</name>
</gene>
<dbReference type="Pfam" id="PF08543">
    <property type="entry name" value="Phos_pyr_kin"/>
    <property type="match status" value="1"/>
</dbReference>
<dbReference type="NCBIfam" id="NF005491">
    <property type="entry name" value="PRK07105.1"/>
    <property type="match status" value="1"/>
</dbReference>
<dbReference type="PANTHER" id="PTHR10534">
    <property type="entry name" value="PYRIDOXAL KINASE"/>
    <property type="match status" value="1"/>
</dbReference>
<keyword evidence="9" id="KW-1185">Reference proteome</keyword>
<evidence type="ECO:0000256" key="4">
    <source>
        <dbReference type="ARBA" id="ARBA00022777"/>
    </source>
</evidence>
<dbReference type="Gene3D" id="3.40.1190.20">
    <property type="match status" value="1"/>
</dbReference>
<keyword evidence="4 8" id="KW-0418">Kinase</keyword>
<accession>A0A6L5X6E7</accession>
<feature type="region of interest" description="Disordered" evidence="6">
    <location>
        <begin position="1"/>
        <end position="25"/>
    </location>
</feature>
<sequence length="314" mass="34436">MHHPDQLDLRNETEDKDQTKPGIPSGKRLLTIQDISCIGKCSLTIALPVISSLGIETAVLPTALLSTHTLFDGFTFLDLTDQMVPVTDHWKRLGFSFDTIYSGYLGSVRQMEIVQDIIRKFQGTQNPLVIIDPVMADYGKLYTGFDEAFAKQYAAFCGCADIILPNLTEAHYLTGLPYLERYEKDYILDLLKALCALGPEWAVLTGVSLKDGQTGAMARNSRTGEVVSCFTDRIPGNYHGTGDLFTSVVAGTLTRGLPLKKALRLAVDYVRETIRVTQASGRPDSYGVEFEATLPALIRQADQLSASPQPSPSP</sequence>
<dbReference type="RefSeq" id="WP_154525345.1">
    <property type="nucleotide sequence ID" value="NZ_VULZ01000007.1"/>
</dbReference>
<dbReference type="CDD" id="cd01173">
    <property type="entry name" value="pyridoxal_pyridoxamine_kinase"/>
    <property type="match status" value="1"/>
</dbReference>
<evidence type="ECO:0000256" key="6">
    <source>
        <dbReference type="SAM" id="MobiDB-lite"/>
    </source>
</evidence>
<keyword evidence="3" id="KW-0547">Nucleotide-binding</keyword>
<evidence type="ECO:0000256" key="5">
    <source>
        <dbReference type="ARBA" id="ARBA00022840"/>
    </source>
</evidence>
<dbReference type="EC" id="2.7.1.35" evidence="1"/>
<dbReference type="Proteomes" id="UP000481852">
    <property type="component" value="Unassembled WGS sequence"/>
</dbReference>
<dbReference type="EMBL" id="VULZ01000007">
    <property type="protein sequence ID" value="MSS14973.1"/>
    <property type="molecule type" value="Genomic_DNA"/>
</dbReference>
<dbReference type="InterPro" id="IPR004625">
    <property type="entry name" value="PyrdxlKinase"/>
</dbReference>
<dbReference type="InterPro" id="IPR013749">
    <property type="entry name" value="PM/HMP-P_kinase-1"/>
</dbReference>
<feature type="domain" description="Pyridoxamine kinase/Phosphomethylpyrimidine kinase" evidence="7">
    <location>
        <begin position="96"/>
        <end position="278"/>
    </location>
</feature>
<feature type="compositionally biased region" description="Basic and acidic residues" evidence="6">
    <location>
        <begin position="1"/>
        <end position="19"/>
    </location>
</feature>
<evidence type="ECO:0000313" key="9">
    <source>
        <dbReference type="Proteomes" id="UP000481852"/>
    </source>
</evidence>
<organism evidence="8 9">
    <name type="scientific">Porcincola intestinalis</name>
    <dbReference type="NCBI Taxonomy" id="2606632"/>
    <lineage>
        <taxon>Bacteria</taxon>
        <taxon>Bacillati</taxon>
        <taxon>Bacillota</taxon>
        <taxon>Clostridia</taxon>
        <taxon>Lachnospirales</taxon>
        <taxon>Lachnospiraceae</taxon>
        <taxon>Porcincola</taxon>
    </lineage>
</organism>
<proteinExistence type="predicted"/>
<evidence type="ECO:0000256" key="1">
    <source>
        <dbReference type="ARBA" id="ARBA00012104"/>
    </source>
</evidence>
<dbReference type="PANTHER" id="PTHR10534:SF2">
    <property type="entry name" value="PYRIDOXAL KINASE"/>
    <property type="match status" value="1"/>
</dbReference>
<protein>
    <recommendedName>
        <fullName evidence="1">pyridoxal kinase</fullName>
        <ecNumber evidence="1">2.7.1.35</ecNumber>
    </recommendedName>
</protein>
<name>A0A6L5X6E7_9FIRM</name>
<comment type="caution">
    <text evidence="8">The sequence shown here is derived from an EMBL/GenBank/DDBJ whole genome shotgun (WGS) entry which is preliminary data.</text>
</comment>
<dbReference type="GO" id="GO:0008478">
    <property type="term" value="F:pyridoxal kinase activity"/>
    <property type="evidence" value="ECO:0007669"/>
    <property type="project" value="UniProtKB-EC"/>
</dbReference>
<dbReference type="GO" id="GO:0009443">
    <property type="term" value="P:pyridoxal 5'-phosphate salvage"/>
    <property type="evidence" value="ECO:0007669"/>
    <property type="project" value="InterPro"/>
</dbReference>